<dbReference type="GeneID" id="84592438"/>
<dbReference type="KEGG" id="ang:An12g00015"/>
<name>A0AAJ8BR49_ASPNG</name>
<dbReference type="RefSeq" id="XP_059601724.1">
    <property type="nucleotide sequence ID" value="XM_059750604.1"/>
</dbReference>
<accession>A0AAJ8BR49</accession>
<dbReference type="AlphaFoldDB" id="A0AAJ8BR49"/>
<gene>
    <name evidence="1" type="ORF">An12g00015</name>
</gene>
<reference evidence="1" key="1">
    <citation type="submission" date="2025-02" db="EMBL/GenBank/DDBJ databases">
        <authorList>
            <consortium name="NCBI Genome Project"/>
        </authorList>
    </citation>
    <scope>NUCLEOTIDE SEQUENCE</scope>
</reference>
<sequence>MRRADFTAAFPELEFPPLFTSLLPLLLQTTTITSPSATPPPLPPPPSPRSPISLLSLSLSLSLFPFPASLPLNTPALLYLTLQLNTQPLPPPGTCCSLLISSYSLPFFDGDAYFRHQSPLLCLLRLASPAHL</sequence>
<protein>
    <submittedName>
        <fullName evidence="1">Uncharacterized protein</fullName>
    </submittedName>
</protein>
<evidence type="ECO:0000313" key="1">
    <source>
        <dbReference type="RefSeq" id="XP_059601724.1"/>
    </source>
</evidence>
<proteinExistence type="predicted"/>
<organism evidence="1">
    <name type="scientific">Aspergillus niger</name>
    <dbReference type="NCBI Taxonomy" id="5061"/>
    <lineage>
        <taxon>Eukaryota</taxon>
        <taxon>Fungi</taxon>
        <taxon>Dikarya</taxon>
        <taxon>Ascomycota</taxon>
        <taxon>Pezizomycotina</taxon>
        <taxon>Eurotiomycetes</taxon>
        <taxon>Eurotiomycetidae</taxon>
        <taxon>Eurotiales</taxon>
        <taxon>Aspergillaceae</taxon>
        <taxon>Aspergillus</taxon>
        <taxon>Aspergillus subgen. Circumdati</taxon>
    </lineage>
</organism>
<dbReference type="VEuPathDB" id="FungiDB:An12g00015"/>
<reference evidence="1" key="2">
    <citation type="submission" date="2025-08" db="UniProtKB">
        <authorList>
            <consortium name="RefSeq"/>
        </authorList>
    </citation>
    <scope>IDENTIFICATION</scope>
</reference>